<reference evidence="1" key="1">
    <citation type="submission" date="2015-04" db="UniProtKB">
        <authorList>
            <consortium name="EnsemblPlants"/>
        </authorList>
    </citation>
    <scope>IDENTIFICATION</scope>
</reference>
<dbReference type="eggNOG" id="KOG0778">
    <property type="taxonomic scope" value="Eukaryota"/>
</dbReference>
<dbReference type="Gramene" id="OPUNC04G16810.1">
    <property type="protein sequence ID" value="OPUNC04G16810.1"/>
    <property type="gene ID" value="OPUNC04G16810"/>
</dbReference>
<sequence length="387" mass="44920">MKKTKDYDMTDNDICAQITIETSSSTDVLVKINDIALKQNQLLPLLDENKYLDDKTVGAYINCIRDQAYLQDRNDGKSYIETPLFSGLLKRDGKHGIAENNDVHSNFITKIARDYLTHELVLDSKCWKHNRTDLTTTLQGLEYHFSSLEQQQNISTHNWEDLRITTWTITEQLREPMQTYGTSCGLFMLKYMEKWIGDALSQPITQEHMTLFRSNLVSILIHNENKFTSKRHIDNSEESKPSYNQTKYQSLMSVLSKMEVSELISGLCNYIKSIDCAQTLRKVWVQTSKPYSIRLTLQILQGILKESEPMYHDCFNIITIIDFGRHPNYRKKLNILIPTEYCGTFILIILDQETKTLYILDPAPLNPFMKITQTQDIQKKIYVSVNT</sequence>
<dbReference type="AlphaFoldDB" id="A0A0E0KSY4"/>
<reference evidence="1" key="2">
    <citation type="submission" date="2018-05" db="EMBL/GenBank/DDBJ databases">
        <title>OpunRS2 (Oryza punctata Reference Sequence Version 2).</title>
        <authorList>
            <person name="Zhang J."/>
            <person name="Kudrna D."/>
            <person name="Lee S."/>
            <person name="Talag J."/>
            <person name="Welchert J."/>
            <person name="Wing R.A."/>
        </authorList>
    </citation>
    <scope>NUCLEOTIDE SEQUENCE [LARGE SCALE GENOMIC DNA]</scope>
</reference>
<proteinExistence type="predicted"/>
<keyword evidence="2" id="KW-1185">Reference proteome</keyword>
<evidence type="ECO:0008006" key="3">
    <source>
        <dbReference type="Google" id="ProtNLM"/>
    </source>
</evidence>
<dbReference type="Gene3D" id="3.40.395.10">
    <property type="entry name" value="Adenoviral Proteinase, Chain A"/>
    <property type="match status" value="1"/>
</dbReference>
<dbReference type="HOGENOM" id="CLU_017472_5_0_1"/>
<dbReference type="Proteomes" id="UP000026962">
    <property type="component" value="Chromosome 4"/>
</dbReference>
<dbReference type="EnsemblPlants" id="OPUNC04G16810.1">
    <property type="protein sequence ID" value="OPUNC04G16810.1"/>
    <property type="gene ID" value="OPUNC04G16810"/>
</dbReference>
<name>A0A0E0KSY4_ORYPU</name>
<dbReference type="SUPFAM" id="SSF54001">
    <property type="entry name" value="Cysteine proteinases"/>
    <property type="match status" value="1"/>
</dbReference>
<evidence type="ECO:0000313" key="2">
    <source>
        <dbReference type="Proteomes" id="UP000026962"/>
    </source>
</evidence>
<evidence type="ECO:0000313" key="1">
    <source>
        <dbReference type="EnsemblPlants" id="OPUNC04G16810.1"/>
    </source>
</evidence>
<dbReference type="InterPro" id="IPR038765">
    <property type="entry name" value="Papain-like_cys_pep_sf"/>
</dbReference>
<organism evidence="1">
    <name type="scientific">Oryza punctata</name>
    <name type="common">Red rice</name>
    <dbReference type="NCBI Taxonomy" id="4537"/>
    <lineage>
        <taxon>Eukaryota</taxon>
        <taxon>Viridiplantae</taxon>
        <taxon>Streptophyta</taxon>
        <taxon>Embryophyta</taxon>
        <taxon>Tracheophyta</taxon>
        <taxon>Spermatophyta</taxon>
        <taxon>Magnoliopsida</taxon>
        <taxon>Liliopsida</taxon>
        <taxon>Poales</taxon>
        <taxon>Poaceae</taxon>
        <taxon>BOP clade</taxon>
        <taxon>Oryzoideae</taxon>
        <taxon>Oryzeae</taxon>
        <taxon>Oryzinae</taxon>
        <taxon>Oryza</taxon>
    </lineage>
</organism>
<accession>A0A0E0KSY4</accession>
<protein>
    <recommendedName>
        <fullName evidence="3">Ubiquitin-like protease family profile domain-containing protein</fullName>
    </recommendedName>
</protein>